<gene>
    <name evidence="10" type="ORF">L210DRAFT_3641778</name>
</gene>
<dbReference type="EMBL" id="WHUW01000004">
    <property type="protein sequence ID" value="KAF8447914.1"/>
    <property type="molecule type" value="Genomic_DNA"/>
</dbReference>
<keyword evidence="4" id="KW-0028">Amino-acid biosynthesis</keyword>
<dbReference type="InterPro" id="IPR006805">
    <property type="entry name" value="Anth_synth_I_N"/>
</dbReference>
<comment type="pathway">
    <text evidence="1">Amino-acid biosynthesis; L-tryptophan biosynthesis; L-tryptophan from chorismate: step 1/5.</text>
</comment>
<dbReference type="GO" id="GO:0000162">
    <property type="term" value="P:L-tryptophan biosynthetic process"/>
    <property type="evidence" value="ECO:0007669"/>
    <property type="project" value="UniProtKB-KW"/>
</dbReference>
<evidence type="ECO:0000259" key="8">
    <source>
        <dbReference type="Pfam" id="PF00425"/>
    </source>
</evidence>
<evidence type="ECO:0000256" key="6">
    <source>
        <dbReference type="ARBA" id="ARBA00023141"/>
    </source>
</evidence>
<dbReference type="InterPro" id="IPR005801">
    <property type="entry name" value="ADC_synthase"/>
</dbReference>
<dbReference type="SUPFAM" id="SSF56322">
    <property type="entry name" value="ADC synthase"/>
    <property type="match status" value="1"/>
</dbReference>
<keyword evidence="7" id="KW-0456">Lyase</keyword>
<evidence type="ECO:0000256" key="5">
    <source>
        <dbReference type="ARBA" id="ARBA00022822"/>
    </source>
</evidence>
<dbReference type="Pfam" id="PF04715">
    <property type="entry name" value="Anth_synt_I_N"/>
    <property type="match status" value="1"/>
</dbReference>
<comment type="caution">
    <text evidence="10">The sequence shown here is derived from an EMBL/GenBank/DDBJ whole genome shotgun (WGS) entry which is preliminary data.</text>
</comment>
<comment type="similarity">
    <text evidence="2">Belongs to the anthranilate synthase component I family.</text>
</comment>
<evidence type="ECO:0000256" key="1">
    <source>
        <dbReference type="ARBA" id="ARBA00004873"/>
    </source>
</evidence>
<organism evidence="10 11">
    <name type="scientific">Boletus edulis BED1</name>
    <dbReference type="NCBI Taxonomy" id="1328754"/>
    <lineage>
        <taxon>Eukaryota</taxon>
        <taxon>Fungi</taxon>
        <taxon>Dikarya</taxon>
        <taxon>Basidiomycota</taxon>
        <taxon>Agaricomycotina</taxon>
        <taxon>Agaricomycetes</taxon>
        <taxon>Agaricomycetidae</taxon>
        <taxon>Boletales</taxon>
        <taxon>Boletineae</taxon>
        <taxon>Boletaceae</taxon>
        <taxon>Boletoideae</taxon>
        <taxon>Boletus</taxon>
    </lineage>
</organism>
<dbReference type="Proteomes" id="UP001194468">
    <property type="component" value="Unassembled WGS sequence"/>
</dbReference>
<evidence type="ECO:0000256" key="4">
    <source>
        <dbReference type="ARBA" id="ARBA00022605"/>
    </source>
</evidence>
<reference evidence="10" key="2">
    <citation type="journal article" date="2020" name="Nat. Commun.">
        <title>Large-scale genome sequencing of mycorrhizal fungi provides insights into the early evolution of symbiotic traits.</title>
        <authorList>
            <person name="Miyauchi S."/>
            <person name="Kiss E."/>
            <person name="Kuo A."/>
            <person name="Drula E."/>
            <person name="Kohler A."/>
            <person name="Sanchez-Garcia M."/>
            <person name="Morin E."/>
            <person name="Andreopoulos B."/>
            <person name="Barry K.W."/>
            <person name="Bonito G."/>
            <person name="Buee M."/>
            <person name="Carver A."/>
            <person name="Chen C."/>
            <person name="Cichocki N."/>
            <person name="Clum A."/>
            <person name="Culley D."/>
            <person name="Crous P.W."/>
            <person name="Fauchery L."/>
            <person name="Girlanda M."/>
            <person name="Hayes R.D."/>
            <person name="Keri Z."/>
            <person name="LaButti K."/>
            <person name="Lipzen A."/>
            <person name="Lombard V."/>
            <person name="Magnuson J."/>
            <person name="Maillard F."/>
            <person name="Murat C."/>
            <person name="Nolan M."/>
            <person name="Ohm R.A."/>
            <person name="Pangilinan J."/>
            <person name="Pereira M.F."/>
            <person name="Perotto S."/>
            <person name="Peter M."/>
            <person name="Pfister S."/>
            <person name="Riley R."/>
            <person name="Sitrit Y."/>
            <person name="Stielow J.B."/>
            <person name="Szollosi G."/>
            <person name="Zifcakova L."/>
            <person name="Stursova M."/>
            <person name="Spatafora J.W."/>
            <person name="Tedersoo L."/>
            <person name="Vaario L.M."/>
            <person name="Yamada A."/>
            <person name="Yan M."/>
            <person name="Wang P."/>
            <person name="Xu J."/>
            <person name="Bruns T."/>
            <person name="Baldrian P."/>
            <person name="Vilgalys R."/>
            <person name="Dunand C."/>
            <person name="Henrissat B."/>
            <person name="Grigoriev I.V."/>
            <person name="Hibbett D."/>
            <person name="Nagy L.G."/>
            <person name="Martin F.M."/>
        </authorList>
    </citation>
    <scope>NUCLEOTIDE SEQUENCE</scope>
    <source>
        <strain evidence="10">BED1</strain>
    </source>
</reference>
<keyword evidence="11" id="KW-1185">Reference proteome</keyword>
<evidence type="ECO:0000256" key="3">
    <source>
        <dbReference type="ARBA" id="ARBA00012266"/>
    </source>
</evidence>
<dbReference type="InterPro" id="IPR015890">
    <property type="entry name" value="Chorismate_C"/>
</dbReference>
<keyword evidence="6" id="KW-0057">Aromatic amino acid biosynthesis</keyword>
<keyword evidence="5" id="KW-0822">Tryptophan biosynthesis</keyword>
<sequence length="506" mass="56084">MDPQKLNAYPPLALVEQLVIREKRGNCIPIFIQLPADLITPCMAYLRVAKDSKYSFLLESVIAGENIARYSFVGADPIKVIKSGPNEETTGDPMVALQKELSAYQYIKIPEISTFSGGAIGYVSYDCIQYFEPKTARGLRDPLGIPESVFMIADTLLIYDHLFQTIKVVSHVFYPRDAGTANLSFVYQTAQSKVRRLAKVLFSPTVPEVPQPPIRLGNEAVSNVGKEGYENFVTRLKEHIVAGDIIQAVPSQKLTRPTDLHPFNAYRRLRQVNPSPYMFYLDCGDLQIVGASPETLCKVEANKVYNHAIAGTTKRGQTLDEDNLLAAQLTASEKDRAEHIMLVDLARNDVNRVCKPETVQVDQLMQVQKFSHVIHLTSQVSGVLRNGLTRFDAFRSIFPAGTVSGAPKIKAIEIISSLEQEKRGVYAGAVGRFDFADDAMDTCIAIRTMTFKNGIAYLQAGGGIVFDSVEEDEYNETINKLGGNIRALASAEQFWFDVQAEQARLS</sequence>
<dbReference type="Gene3D" id="3.60.120.10">
    <property type="entry name" value="Anthranilate synthase"/>
    <property type="match status" value="1"/>
</dbReference>
<evidence type="ECO:0000313" key="10">
    <source>
        <dbReference type="EMBL" id="KAF8447914.1"/>
    </source>
</evidence>
<feature type="domain" description="Anthranilate synthase component I N-terminal" evidence="9">
    <location>
        <begin position="37"/>
        <end position="166"/>
    </location>
</feature>
<dbReference type="Pfam" id="PF00425">
    <property type="entry name" value="Chorismate_bind"/>
    <property type="match status" value="1"/>
</dbReference>
<dbReference type="PRINTS" id="PR00095">
    <property type="entry name" value="ANTSNTHASEI"/>
</dbReference>
<protein>
    <recommendedName>
        <fullName evidence="3">anthranilate synthase</fullName>
        <ecNumber evidence="3">4.1.3.27</ecNumber>
    </recommendedName>
</protein>
<dbReference type="GO" id="GO:0004049">
    <property type="term" value="F:anthranilate synthase activity"/>
    <property type="evidence" value="ECO:0007669"/>
    <property type="project" value="UniProtKB-EC"/>
</dbReference>
<accession>A0AAD4GJ21</accession>
<dbReference type="PANTHER" id="PTHR11236">
    <property type="entry name" value="AMINOBENZOATE/ANTHRANILATE SYNTHASE"/>
    <property type="match status" value="1"/>
</dbReference>
<evidence type="ECO:0000259" key="9">
    <source>
        <dbReference type="Pfam" id="PF04715"/>
    </source>
</evidence>
<evidence type="ECO:0000256" key="2">
    <source>
        <dbReference type="ARBA" id="ARBA00009562"/>
    </source>
</evidence>
<dbReference type="NCBIfam" id="TIGR00564">
    <property type="entry name" value="trpE_most"/>
    <property type="match status" value="1"/>
</dbReference>
<dbReference type="PANTHER" id="PTHR11236:SF9">
    <property type="entry name" value="ANTHRANILATE SYNTHASE COMPONENT 1"/>
    <property type="match status" value="1"/>
</dbReference>
<reference evidence="10" key="1">
    <citation type="submission" date="2019-10" db="EMBL/GenBank/DDBJ databases">
        <authorList>
            <consortium name="DOE Joint Genome Institute"/>
            <person name="Kuo A."/>
            <person name="Miyauchi S."/>
            <person name="Kiss E."/>
            <person name="Drula E."/>
            <person name="Kohler A."/>
            <person name="Sanchez-Garcia M."/>
            <person name="Andreopoulos B."/>
            <person name="Barry K.W."/>
            <person name="Bonito G."/>
            <person name="Buee M."/>
            <person name="Carver A."/>
            <person name="Chen C."/>
            <person name="Cichocki N."/>
            <person name="Clum A."/>
            <person name="Culley D."/>
            <person name="Crous P.W."/>
            <person name="Fauchery L."/>
            <person name="Girlanda M."/>
            <person name="Hayes R."/>
            <person name="Keri Z."/>
            <person name="LaButti K."/>
            <person name="Lipzen A."/>
            <person name="Lombard V."/>
            <person name="Magnuson J."/>
            <person name="Maillard F."/>
            <person name="Morin E."/>
            <person name="Murat C."/>
            <person name="Nolan M."/>
            <person name="Ohm R."/>
            <person name="Pangilinan J."/>
            <person name="Pereira M."/>
            <person name="Perotto S."/>
            <person name="Peter M."/>
            <person name="Riley R."/>
            <person name="Sitrit Y."/>
            <person name="Stielow B."/>
            <person name="Szollosi G."/>
            <person name="Zifcakova L."/>
            <person name="Stursova M."/>
            <person name="Spatafora J.W."/>
            <person name="Tedersoo L."/>
            <person name="Vaario L.-M."/>
            <person name="Yamada A."/>
            <person name="Yan M."/>
            <person name="Wang P."/>
            <person name="Xu J."/>
            <person name="Bruns T."/>
            <person name="Baldrian P."/>
            <person name="Vilgalys R."/>
            <person name="Henrissat B."/>
            <person name="Grigoriev I.V."/>
            <person name="Hibbett D."/>
            <person name="Nagy L.G."/>
            <person name="Martin F.M."/>
        </authorList>
    </citation>
    <scope>NUCLEOTIDE SEQUENCE</scope>
    <source>
        <strain evidence="10">BED1</strain>
    </source>
</reference>
<dbReference type="InterPro" id="IPR005256">
    <property type="entry name" value="Anth_synth_I_PabB"/>
</dbReference>
<dbReference type="InterPro" id="IPR019999">
    <property type="entry name" value="Anth_synth_I-like"/>
</dbReference>
<dbReference type="AlphaFoldDB" id="A0AAD4GJ21"/>
<feature type="domain" description="Chorismate-utilising enzyme C-terminal" evidence="8">
    <location>
        <begin position="226"/>
        <end position="480"/>
    </location>
</feature>
<dbReference type="EC" id="4.1.3.27" evidence="3"/>
<evidence type="ECO:0000313" key="11">
    <source>
        <dbReference type="Proteomes" id="UP001194468"/>
    </source>
</evidence>
<proteinExistence type="inferred from homology"/>
<evidence type="ECO:0000256" key="7">
    <source>
        <dbReference type="ARBA" id="ARBA00023239"/>
    </source>
</evidence>
<name>A0AAD4GJ21_BOLED</name>